<evidence type="ECO:0000313" key="2">
    <source>
        <dbReference type="Proteomes" id="UP000284416"/>
    </source>
</evidence>
<dbReference type="Gene3D" id="3.40.50.1820">
    <property type="entry name" value="alpha/beta hydrolase"/>
    <property type="match status" value="1"/>
</dbReference>
<dbReference type="InterPro" id="IPR029058">
    <property type="entry name" value="AB_hydrolase_fold"/>
</dbReference>
<dbReference type="SUPFAM" id="SSF53474">
    <property type="entry name" value="alpha/beta-Hydrolases"/>
    <property type="match status" value="1"/>
</dbReference>
<evidence type="ECO:0000313" key="1">
    <source>
        <dbReference type="EMBL" id="RHW43279.1"/>
    </source>
</evidence>
<dbReference type="Pfam" id="PF00756">
    <property type="entry name" value="Esterase"/>
    <property type="match status" value="1"/>
</dbReference>
<dbReference type="AlphaFoldDB" id="A0A417YZD6"/>
<dbReference type="InterPro" id="IPR050583">
    <property type="entry name" value="Mycobacterial_A85_antigen"/>
</dbReference>
<name>A0A417YZD6_9BACI</name>
<protein>
    <submittedName>
        <fullName evidence="1">Alpha/beta hydrolase</fullName>
    </submittedName>
</protein>
<dbReference type="EMBL" id="QWEG01000001">
    <property type="protein sequence ID" value="RHW43279.1"/>
    <property type="molecule type" value="Genomic_DNA"/>
</dbReference>
<organism evidence="1 2">
    <name type="scientific">Neobacillus notoginsengisoli</name>
    <dbReference type="NCBI Taxonomy" id="1578198"/>
    <lineage>
        <taxon>Bacteria</taxon>
        <taxon>Bacillati</taxon>
        <taxon>Bacillota</taxon>
        <taxon>Bacilli</taxon>
        <taxon>Bacillales</taxon>
        <taxon>Bacillaceae</taxon>
        <taxon>Neobacillus</taxon>
    </lineage>
</organism>
<dbReference type="Proteomes" id="UP000284416">
    <property type="component" value="Unassembled WGS sequence"/>
</dbReference>
<dbReference type="RefSeq" id="WP_118918887.1">
    <property type="nucleotide sequence ID" value="NZ_QWEG01000001.1"/>
</dbReference>
<proteinExistence type="predicted"/>
<dbReference type="PANTHER" id="PTHR48098:SF6">
    <property type="entry name" value="FERRI-BACILLIBACTIN ESTERASE BESA"/>
    <property type="match status" value="1"/>
</dbReference>
<accession>A0A417YZD6</accession>
<keyword evidence="1" id="KW-0378">Hydrolase</keyword>
<dbReference type="OrthoDB" id="9784036at2"/>
<gene>
    <name evidence="1" type="ORF">D1B31_00990</name>
</gene>
<keyword evidence="2" id="KW-1185">Reference proteome</keyword>
<dbReference type="PANTHER" id="PTHR48098">
    <property type="entry name" value="ENTEROCHELIN ESTERASE-RELATED"/>
    <property type="match status" value="1"/>
</dbReference>
<comment type="caution">
    <text evidence="1">The sequence shown here is derived from an EMBL/GenBank/DDBJ whole genome shotgun (WGS) entry which is preliminary data.</text>
</comment>
<sequence length="254" mass="29261">MIETFSVRLFEQERKIRVYLPVNYSKATKKYPVLYMHDGQNVFDNREAFDGVSLDLHQYLNQNNVELIVVAIDRNPSNEERTNEFCPWKHGDFSENLLGFKATTGGLGKEYVDFIVNELKPLVDSKYRTESSESYIAGISLGGLISTYAACSYPTVFKRVAAIAPAFYRNQEEIENLVKISDLSKLERFYIDCGTREKEENINVSDLYLKSSQQVYDIIKDKVASTTFETIEDGKHQYKDFKKRVPGFIEFLTS</sequence>
<dbReference type="GO" id="GO:0016787">
    <property type="term" value="F:hydrolase activity"/>
    <property type="evidence" value="ECO:0007669"/>
    <property type="project" value="UniProtKB-KW"/>
</dbReference>
<reference evidence="1 2" key="1">
    <citation type="journal article" date="2017" name="Int. J. Syst. Evol. Microbiol.">
        <title>Bacillus notoginsengisoli sp. nov., a novel bacterium isolated from the rhizosphere of Panax notoginseng.</title>
        <authorList>
            <person name="Zhang M.Y."/>
            <person name="Cheng J."/>
            <person name="Cai Y."/>
            <person name="Zhang T.Y."/>
            <person name="Wu Y.Y."/>
            <person name="Manikprabhu D."/>
            <person name="Li W.J."/>
            <person name="Zhang Y.X."/>
        </authorList>
    </citation>
    <scope>NUCLEOTIDE SEQUENCE [LARGE SCALE GENOMIC DNA]</scope>
    <source>
        <strain evidence="1 2">JCM 30743</strain>
    </source>
</reference>
<dbReference type="InterPro" id="IPR000801">
    <property type="entry name" value="Esterase-like"/>
</dbReference>